<dbReference type="InterPro" id="IPR013783">
    <property type="entry name" value="Ig-like_fold"/>
</dbReference>
<protein>
    <submittedName>
        <fullName evidence="2">T9SS type A sorting domain-containing protein</fullName>
    </submittedName>
</protein>
<evidence type="ECO:0000313" key="3">
    <source>
        <dbReference type="Proteomes" id="UP000294155"/>
    </source>
</evidence>
<dbReference type="InterPro" id="IPR035986">
    <property type="entry name" value="PKD_dom_sf"/>
</dbReference>
<evidence type="ECO:0000259" key="1">
    <source>
        <dbReference type="PROSITE" id="PS50093"/>
    </source>
</evidence>
<dbReference type="AlphaFoldDB" id="A0A4V1ZA70"/>
<accession>A0A4V1ZA70</accession>
<dbReference type="OrthoDB" id="1521709at2"/>
<dbReference type="CDD" id="cd00146">
    <property type="entry name" value="PKD"/>
    <property type="match status" value="1"/>
</dbReference>
<sequence length="287" mass="30501">GDGQTSTQQNPSHQYAASGTYTVALTVTNGYGSNVLTRPNYLTISVPCVQYCASSGQNVNVWLTSVAVSGNAVNFNNTTGADAGGYGNYLALTIGLRQGLTYTLTTTANQNFNRVTSVWIDLNRDGTFANTELLANVTSGVFSSAIIAIPNQASVRGFTRMRVVTRLNNNQPNACVQNQPNSETEDYSVRIDGGTATAEARSLPALSIFPNPTPDGRLHLRLPDAAAAGSYAVTVHNVLGAELLSTTLRLGPTADATLDLASLPRGLYVVRLRDAQGQTAMRRVERQ</sequence>
<dbReference type="RefSeq" id="WP_129923182.1">
    <property type="nucleotide sequence ID" value="NZ_SEWE01000086.1"/>
</dbReference>
<evidence type="ECO:0000313" key="2">
    <source>
        <dbReference type="EMBL" id="RYU74063.1"/>
    </source>
</evidence>
<dbReference type="Pfam" id="PF18962">
    <property type="entry name" value="Por_Secre_tail"/>
    <property type="match status" value="1"/>
</dbReference>
<dbReference type="Proteomes" id="UP000294155">
    <property type="component" value="Unassembled WGS sequence"/>
</dbReference>
<reference evidence="2 3" key="1">
    <citation type="submission" date="2019-02" db="EMBL/GenBank/DDBJ databases">
        <title>Bacterial novel species isolated from soil.</title>
        <authorList>
            <person name="Jung H.-Y."/>
        </authorList>
    </citation>
    <scope>NUCLEOTIDE SEQUENCE [LARGE SCALE GENOMIC DNA]</scope>
    <source>
        <strain evidence="2 3">1-3-3-3</strain>
    </source>
</reference>
<organism evidence="2 3">
    <name type="scientific">Hymenobacter persicinus</name>
    <dbReference type="NCBI Taxonomy" id="2025506"/>
    <lineage>
        <taxon>Bacteria</taxon>
        <taxon>Pseudomonadati</taxon>
        <taxon>Bacteroidota</taxon>
        <taxon>Cytophagia</taxon>
        <taxon>Cytophagales</taxon>
        <taxon>Hymenobacteraceae</taxon>
        <taxon>Hymenobacter</taxon>
    </lineage>
</organism>
<proteinExistence type="predicted"/>
<dbReference type="SUPFAM" id="SSF49299">
    <property type="entry name" value="PKD domain"/>
    <property type="match status" value="1"/>
</dbReference>
<dbReference type="InterPro" id="IPR026444">
    <property type="entry name" value="Secre_tail"/>
</dbReference>
<dbReference type="Gene3D" id="2.60.40.10">
    <property type="entry name" value="Immunoglobulins"/>
    <property type="match status" value="1"/>
</dbReference>
<comment type="caution">
    <text evidence="2">The sequence shown here is derived from an EMBL/GenBank/DDBJ whole genome shotgun (WGS) entry which is preliminary data.</text>
</comment>
<dbReference type="Pfam" id="PF20009">
    <property type="entry name" value="GEVED"/>
    <property type="match status" value="1"/>
</dbReference>
<dbReference type="PROSITE" id="PS50093">
    <property type="entry name" value="PKD"/>
    <property type="match status" value="1"/>
</dbReference>
<feature type="non-terminal residue" evidence="2">
    <location>
        <position position="1"/>
    </location>
</feature>
<dbReference type="InterPro" id="IPR000601">
    <property type="entry name" value="PKD_dom"/>
</dbReference>
<keyword evidence="3" id="KW-1185">Reference proteome</keyword>
<name>A0A4V1ZA70_9BACT</name>
<gene>
    <name evidence="2" type="ORF">EWM57_20580</name>
</gene>
<feature type="domain" description="PKD" evidence="1">
    <location>
        <begin position="1"/>
        <end position="35"/>
    </location>
</feature>
<dbReference type="NCBIfam" id="TIGR04183">
    <property type="entry name" value="Por_Secre_tail"/>
    <property type="match status" value="1"/>
</dbReference>
<dbReference type="InterPro" id="IPR045474">
    <property type="entry name" value="GEVED"/>
</dbReference>
<dbReference type="Pfam" id="PF18911">
    <property type="entry name" value="PKD_4"/>
    <property type="match status" value="1"/>
</dbReference>
<dbReference type="EMBL" id="SEWE01000086">
    <property type="protein sequence ID" value="RYU74063.1"/>
    <property type="molecule type" value="Genomic_DNA"/>
</dbReference>